<feature type="domain" description="ABC3 transporter permease C-terminal" evidence="8">
    <location>
        <begin position="281"/>
        <end position="397"/>
    </location>
</feature>
<evidence type="ECO:0000256" key="4">
    <source>
        <dbReference type="ARBA" id="ARBA00022989"/>
    </source>
</evidence>
<evidence type="ECO:0000256" key="2">
    <source>
        <dbReference type="ARBA" id="ARBA00022475"/>
    </source>
</evidence>
<feature type="transmembrane region" description="Helical" evidence="7">
    <location>
        <begin position="738"/>
        <end position="764"/>
    </location>
</feature>
<feature type="transmembrane region" description="Helical" evidence="7">
    <location>
        <begin position="12"/>
        <end position="36"/>
    </location>
</feature>
<keyword evidence="2" id="KW-1003">Cell membrane</keyword>
<feature type="transmembrane region" description="Helical" evidence="7">
    <location>
        <begin position="460"/>
        <end position="490"/>
    </location>
</feature>
<dbReference type="RefSeq" id="WP_223408805.1">
    <property type="nucleotide sequence ID" value="NZ_JAGSHT010000018.1"/>
</dbReference>
<reference evidence="9 10" key="1">
    <citation type="submission" date="2021-04" db="EMBL/GenBank/DDBJ databases">
        <title>Ruania sp. nov., isolated from sandy soil of mangrove forest.</title>
        <authorList>
            <person name="Ge X."/>
            <person name="Huang R."/>
            <person name="Liu W."/>
        </authorList>
    </citation>
    <scope>NUCLEOTIDE SEQUENCE [LARGE SCALE GENOMIC DNA]</scope>
    <source>
        <strain evidence="9 10">N2-46</strain>
    </source>
</reference>
<evidence type="ECO:0000256" key="3">
    <source>
        <dbReference type="ARBA" id="ARBA00022692"/>
    </source>
</evidence>
<keyword evidence="5 7" id="KW-0472">Membrane</keyword>
<evidence type="ECO:0000256" key="6">
    <source>
        <dbReference type="ARBA" id="ARBA00038076"/>
    </source>
</evidence>
<keyword evidence="4 7" id="KW-1133">Transmembrane helix</keyword>
<organism evidence="9 10">
    <name type="scientific">Occultella gossypii</name>
    <dbReference type="NCBI Taxonomy" id="2800820"/>
    <lineage>
        <taxon>Bacteria</taxon>
        <taxon>Bacillati</taxon>
        <taxon>Actinomycetota</taxon>
        <taxon>Actinomycetes</taxon>
        <taxon>Micrococcales</taxon>
        <taxon>Ruaniaceae</taxon>
        <taxon>Occultella</taxon>
    </lineage>
</organism>
<feature type="transmembrane region" description="Helical" evidence="7">
    <location>
        <begin position="420"/>
        <end position="440"/>
    </location>
</feature>
<dbReference type="EMBL" id="JAGSHT010000018">
    <property type="protein sequence ID" value="MBZ2198222.1"/>
    <property type="molecule type" value="Genomic_DNA"/>
</dbReference>
<feature type="transmembrane region" description="Helical" evidence="7">
    <location>
        <begin position="369"/>
        <end position="391"/>
    </location>
</feature>
<feature type="transmembrane region" description="Helical" evidence="7">
    <location>
        <begin position="271"/>
        <end position="299"/>
    </location>
</feature>
<name>A0ABS7SDT9_9MICO</name>
<evidence type="ECO:0000256" key="7">
    <source>
        <dbReference type="SAM" id="Phobius"/>
    </source>
</evidence>
<evidence type="ECO:0000256" key="1">
    <source>
        <dbReference type="ARBA" id="ARBA00004651"/>
    </source>
</evidence>
<evidence type="ECO:0000256" key="5">
    <source>
        <dbReference type="ARBA" id="ARBA00023136"/>
    </source>
</evidence>
<dbReference type="InterPro" id="IPR003838">
    <property type="entry name" value="ABC3_permease_C"/>
</dbReference>
<evidence type="ECO:0000259" key="8">
    <source>
        <dbReference type="Pfam" id="PF02687"/>
    </source>
</evidence>
<dbReference type="InterPro" id="IPR050250">
    <property type="entry name" value="Macrolide_Exporter_MacB"/>
</dbReference>
<gene>
    <name evidence="9" type="ORF">KCQ71_18875</name>
</gene>
<feature type="transmembrane region" description="Helical" evidence="7">
    <location>
        <begin position="511"/>
        <end position="532"/>
    </location>
</feature>
<keyword evidence="10" id="KW-1185">Reference proteome</keyword>
<protein>
    <submittedName>
        <fullName evidence="9">FtsX-like permease family protein</fullName>
    </submittedName>
</protein>
<accession>A0ABS7SDT9</accession>
<keyword evidence="3 7" id="KW-0812">Transmembrane</keyword>
<feature type="transmembrane region" description="Helical" evidence="7">
    <location>
        <begin position="785"/>
        <end position="812"/>
    </location>
</feature>
<feature type="transmembrane region" description="Helical" evidence="7">
    <location>
        <begin position="320"/>
        <end position="349"/>
    </location>
</feature>
<dbReference type="Proteomes" id="UP000826651">
    <property type="component" value="Unassembled WGS sequence"/>
</dbReference>
<comment type="similarity">
    <text evidence="6">Belongs to the ABC-4 integral membrane protein family.</text>
</comment>
<comment type="caution">
    <text evidence="9">The sequence shown here is derived from an EMBL/GenBank/DDBJ whole genome shotgun (WGS) entry which is preliminary data.</text>
</comment>
<evidence type="ECO:0000313" key="9">
    <source>
        <dbReference type="EMBL" id="MBZ2198222.1"/>
    </source>
</evidence>
<comment type="subcellular location">
    <subcellularLocation>
        <location evidence="1">Cell membrane</location>
        <topology evidence="1">Multi-pass membrane protein</topology>
    </subcellularLocation>
</comment>
<dbReference type="PANTHER" id="PTHR30572:SF4">
    <property type="entry name" value="ABC TRANSPORTER PERMEASE YTRF"/>
    <property type="match status" value="1"/>
</dbReference>
<evidence type="ECO:0000313" key="10">
    <source>
        <dbReference type="Proteomes" id="UP000826651"/>
    </source>
</evidence>
<sequence length="866" mass="88337">MLRVSLREIRAHGVRFALSVLAVILGVAFVAGTFILRAMLSDTFDSIVESSLQGDAYLRSVATTSDDGLPDGPPDPGAGFGGARDGIDITLADEVAAVDGVARALPDVQGPIVIVGADGTAVVNGQAPSLALALHTDDPAVDLVAGEVPVGPNEIGLESGALDSSGLALGDTTTVVLGGEVREVTVVAEGAYASPTSGATLAFLDADVAAELFAPDGLVNSIAVYGEDAVSQSDLVDAITETVLADHPDANLEARTGDDVRAEASEAINEIIGFIGTFLLVFASIALFVGAFIITNTFAMSVRQRQREYALLRALGASPAQVFAVVLTQAFAVGLVGSAIGLLSGVALVDLIRWILSRFGMNLTGEAPVTAFTAVLCLGIGTAVSLVAAAVPARRAALTAPVEAMRDDVTVTEKSLRWRALVGALLLLIGVAATYVSVAVSTDEDPYWGLEPGPWLGIGAGAVLVGMLALSPVIARATLGVLAAPFVAAIKPLGRLARGNVMRNPRRTASTAGALMIGMALVAACTVLAASARESTTAIVETEYRADFVVLSATNAVPAEAVTAIADLDDVARADALSTAPVELSGPGLDPTATTVIGAPPTAFGTTLEIETLEGDLATLADGEAALHTSAALEYGWQIGDEITLRTDVTELTLTVGAITNSQALNADVTIGEDQLAELLGPAPANVVMVGVDGVDGVPLTELGDQLDAIIEPYVVVTALTADELVNQIADRVNQALVIIYALLALSVVIAVLGIVNTLALSVIERTREIGLIRAVGLGRLQLSVTIVIESVLTAIFGTVVGVVVGVALAAAVRSVFADQGLSVLAIPWDQLVAIVALSAVVGVLAAVWPAIRASRLPVLEAIAQE</sequence>
<dbReference type="PANTHER" id="PTHR30572">
    <property type="entry name" value="MEMBRANE COMPONENT OF TRANSPORTER-RELATED"/>
    <property type="match status" value="1"/>
</dbReference>
<feature type="domain" description="ABC3 transporter permease C-terminal" evidence="8">
    <location>
        <begin position="742"/>
        <end position="858"/>
    </location>
</feature>
<dbReference type="Pfam" id="PF02687">
    <property type="entry name" value="FtsX"/>
    <property type="match status" value="2"/>
</dbReference>
<feature type="transmembrane region" description="Helical" evidence="7">
    <location>
        <begin position="832"/>
        <end position="852"/>
    </location>
</feature>
<proteinExistence type="inferred from homology"/>